<accession>A0ACC3DEX8</accession>
<evidence type="ECO:0000313" key="2">
    <source>
        <dbReference type="Proteomes" id="UP001186974"/>
    </source>
</evidence>
<keyword evidence="2" id="KW-1185">Reference proteome</keyword>
<protein>
    <submittedName>
        <fullName evidence="1">Uncharacterized protein</fullName>
    </submittedName>
</protein>
<proteinExistence type="predicted"/>
<gene>
    <name evidence="1" type="ORF">LTS18_001351</name>
</gene>
<evidence type="ECO:0000313" key="1">
    <source>
        <dbReference type="EMBL" id="KAK3067015.1"/>
    </source>
</evidence>
<reference evidence="1" key="1">
    <citation type="submission" date="2024-09" db="EMBL/GenBank/DDBJ databases">
        <title>Black Yeasts Isolated from many extreme environments.</title>
        <authorList>
            <person name="Coleine C."/>
            <person name="Stajich J.E."/>
            <person name="Selbmann L."/>
        </authorList>
    </citation>
    <scope>NUCLEOTIDE SEQUENCE</scope>
    <source>
        <strain evidence="1">CCFEE 5737</strain>
    </source>
</reference>
<sequence>MQVFSPAADELTLPIVDQQQLYLTSALYRNRDRVNKMQRRLSDIEQALNSDEAPRVKRRKLKQARWGTNKTLQVCKREEATLIEAL</sequence>
<dbReference type="Proteomes" id="UP001186974">
    <property type="component" value="Unassembled WGS sequence"/>
</dbReference>
<feature type="non-terminal residue" evidence="1">
    <location>
        <position position="86"/>
    </location>
</feature>
<name>A0ACC3DEX8_9PEZI</name>
<dbReference type="EMBL" id="JAWDJW010005640">
    <property type="protein sequence ID" value="KAK3067015.1"/>
    <property type="molecule type" value="Genomic_DNA"/>
</dbReference>
<comment type="caution">
    <text evidence="1">The sequence shown here is derived from an EMBL/GenBank/DDBJ whole genome shotgun (WGS) entry which is preliminary data.</text>
</comment>
<organism evidence="1 2">
    <name type="scientific">Coniosporium uncinatum</name>
    <dbReference type="NCBI Taxonomy" id="93489"/>
    <lineage>
        <taxon>Eukaryota</taxon>
        <taxon>Fungi</taxon>
        <taxon>Dikarya</taxon>
        <taxon>Ascomycota</taxon>
        <taxon>Pezizomycotina</taxon>
        <taxon>Dothideomycetes</taxon>
        <taxon>Dothideomycetes incertae sedis</taxon>
        <taxon>Coniosporium</taxon>
    </lineage>
</organism>